<dbReference type="OrthoDB" id="9772911at2"/>
<comment type="caution">
    <text evidence="4">The sequence shown here is derived from an EMBL/GenBank/DDBJ whole genome shotgun (WGS) entry which is preliminary data.</text>
</comment>
<feature type="chain" id="PRO_5021028351" evidence="2">
    <location>
        <begin position="19"/>
        <end position="315"/>
    </location>
</feature>
<dbReference type="AlphaFoldDB" id="A0A4U1BDN3"/>
<dbReference type="InterPro" id="IPR043426">
    <property type="entry name" value="MltB-like"/>
</dbReference>
<dbReference type="PANTHER" id="PTHR30163">
    <property type="entry name" value="MEMBRANE-BOUND LYTIC MUREIN TRANSGLYCOSYLASE B"/>
    <property type="match status" value="1"/>
</dbReference>
<dbReference type="GO" id="GO:0009253">
    <property type="term" value="P:peptidoglycan catabolic process"/>
    <property type="evidence" value="ECO:0007669"/>
    <property type="project" value="TreeGrafter"/>
</dbReference>
<dbReference type="SUPFAM" id="SSF53955">
    <property type="entry name" value="Lysozyme-like"/>
    <property type="match status" value="1"/>
</dbReference>
<dbReference type="FunFam" id="1.10.8.350:FF:000001">
    <property type="entry name" value="Lytic murein transglycosylase B"/>
    <property type="match status" value="1"/>
</dbReference>
<feature type="domain" description="Transglycosylase SLT" evidence="3">
    <location>
        <begin position="22"/>
        <end position="307"/>
    </location>
</feature>
<keyword evidence="5" id="KW-1185">Reference proteome</keyword>
<organism evidence="4 5">
    <name type="scientific">Ferrimonas aestuarii</name>
    <dbReference type="NCBI Taxonomy" id="2569539"/>
    <lineage>
        <taxon>Bacteria</taxon>
        <taxon>Pseudomonadati</taxon>
        <taxon>Pseudomonadota</taxon>
        <taxon>Gammaproteobacteria</taxon>
        <taxon>Alteromonadales</taxon>
        <taxon>Ferrimonadaceae</taxon>
        <taxon>Ferrimonas</taxon>
    </lineage>
</organism>
<dbReference type="GO" id="GO:0008933">
    <property type="term" value="F:peptidoglycan lytic transglycosylase activity"/>
    <property type="evidence" value="ECO:0007669"/>
    <property type="project" value="TreeGrafter"/>
</dbReference>
<gene>
    <name evidence="4" type="primary">mltB</name>
    <name evidence="4" type="ORF">FCL42_21300</name>
</gene>
<dbReference type="Proteomes" id="UP000305675">
    <property type="component" value="Unassembled WGS sequence"/>
</dbReference>
<dbReference type="Pfam" id="PF13406">
    <property type="entry name" value="SLT_2"/>
    <property type="match status" value="1"/>
</dbReference>
<feature type="signal peptide" evidence="2">
    <location>
        <begin position="1"/>
        <end position="18"/>
    </location>
</feature>
<evidence type="ECO:0000313" key="5">
    <source>
        <dbReference type="Proteomes" id="UP000305675"/>
    </source>
</evidence>
<evidence type="ECO:0000259" key="3">
    <source>
        <dbReference type="Pfam" id="PF13406"/>
    </source>
</evidence>
<dbReference type="Gene3D" id="1.10.530.10">
    <property type="match status" value="1"/>
</dbReference>
<name>A0A4U1BDN3_9GAMM</name>
<accession>A0A4U1BDN3</accession>
<dbReference type="NCBIfam" id="TIGR02282">
    <property type="entry name" value="MltB"/>
    <property type="match status" value="1"/>
</dbReference>
<dbReference type="InterPro" id="IPR023346">
    <property type="entry name" value="Lysozyme-like_dom_sf"/>
</dbReference>
<dbReference type="PANTHER" id="PTHR30163:SF9">
    <property type="entry name" value="MEMBRANE-BOUND LYTIC MUREIN TRANSGLYCOSYLASE B"/>
    <property type="match status" value="1"/>
</dbReference>
<dbReference type="CDD" id="cd13399">
    <property type="entry name" value="Slt35-like"/>
    <property type="match status" value="1"/>
</dbReference>
<dbReference type="InterPro" id="IPR031304">
    <property type="entry name" value="SLT_2"/>
</dbReference>
<proteinExistence type="predicted"/>
<evidence type="ECO:0000256" key="2">
    <source>
        <dbReference type="SAM" id="SignalP"/>
    </source>
</evidence>
<keyword evidence="2" id="KW-0732">Signal</keyword>
<protein>
    <submittedName>
        <fullName evidence="4">Lytic murein transglycosylase B</fullName>
    </submittedName>
</protein>
<reference evidence="4 5" key="1">
    <citation type="submission" date="2019-04" db="EMBL/GenBank/DDBJ databases">
        <authorList>
            <person name="Hwang J.C."/>
        </authorList>
    </citation>
    <scope>NUCLEOTIDE SEQUENCE [LARGE SCALE GENOMIC DNA]</scope>
    <source>
        <strain evidence="4 5">IMCC35002</strain>
    </source>
</reference>
<evidence type="ECO:0000256" key="1">
    <source>
        <dbReference type="PIRSR" id="PIRSR611757-1"/>
    </source>
</evidence>
<dbReference type="RefSeq" id="WP_136865437.1">
    <property type="nucleotide sequence ID" value="NZ_SWCJ01000030.1"/>
</dbReference>
<evidence type="ECO:0000313" key="4">
    <source>
        <dbReference type="EMBL" id="TKB49105.1"/>
    </source>
</evidence>
<dbReference type="EMBL" id="SWCJ01000030">
    <property type="protein sequence ID" value="TKB49105.1"/>
    <property type="molecule type" value="Genomic_DNA"/>
</dbReference>
<dbReference type="Gene3D" id="1.10.8.350">
    <property type="entry name" value="Bacterial muramidase"/>
    <property type="match status" value="1"/>
</dbReference>
<sequence>MISLLASTSLSLTLAAQAVTQESFTQEWTQKGLSPEYIELALSKANHNPKVIEAITTPWEAKPWYQYKQLFLTEERVQDGVAFWKKHQQTLARAEKEYGVEAQMIVAIIGIETRYGQFTGTYPVLDALYTLGFSYPKRAKFFASELGHYLMLAQEEGWELTDVKGSYAGAMGWGQFISSSYRAYAVDFDGDGKRNLLNNPVDAIGSVANYFKNAKWQHGLTPAYPLVQSPEVTAALKWNGKPITATVAQLKQAGVAAIGDDTMSSAILTLDSSESEKQGFQVTNNFYSITRYNRSPLYAMAAFEFSQLLNDAFKP</sequence>
<feature type="active site" evidence="1">
    <location>
        <position position="112"/>
    </location>
</feature>
<dbReference type="InterPro" id="IPR011757">
    <property type="entry name" value="Lytic_transglycosylase_MltB"/>
</dbReference>